<name>A0A0U1VTB4_9CAUD</name>
<dbReference type="EMBL" id="KC758116">
    <property type="protein sequence ID" value="AGI11249.1"/>
    <property type="molecule type" value="Genomic_DNA"/>
</dbReference>
<gene>
    <name evidence="2" type="ORF">LKO4_0011</name>
</gene>
<sequence length="278" mass="30640">MIVNNTPVETYELNGVPILVKREDLCAPLPGPSFSKIRGVVAHIKNRPETTIGCLDTYHSKAGWAVAYVCQQLGKQAVDYWPRFKRDGAADAPRVQQQHARQLGADLVDIPAGRSAILYHTAKKHLRENYHDSYLMPNALKLPESITENAAEAVRTAPHLPDSGTLVISISSGTVAAGVLKGFEEAGLLRNYNVILHMGYSRSQDATREYIEKAAGLTLGDRIKFIDEGYGYADAARDASAPFPCNPFYDLKAWKWLSDPLNLASVHPRPIVFWNIGS</sequence>
<evidence type="ECO:0000313" key="3">
    <source>
        <dbReference type="Proteomes" id="UP000225969"/>
    </source>
</evidence>
<proteinExistence type="predicted"/>
<dbReference type="Proteomes" id="UP000225969">
    <property type="component" value="Segment"/>
</dbReference>
<accession>A0A0U1VTB4</accession>
<dbReference type="InterPro" id="IPR036052">
    <property type="entry name" value="TrpB-like_PALP_sf"/>
</dbReference>
<keyword evidence="3" id="KW-1185">Reference proteome</keyword>
<reference evidence="2 3" key="1">
    <citation type="submission" date="2013-03" db="EMBL/GenBank/DDBJ databases">
        <title>Complete Genome Sequence of Pseudomonas aeruginosa Siphophage LKO4.</title>
        <authorList>
            <person name="Lammens E.A."/>
            <person name="Lavigne R."/>
        </authorList>
    </citation>
    <scope>NUCLEOTIDE SEQUENCE [LARGE SCALE GENOMIC DNA]</scope>
</reference>
<dbReference type="Gene3D" id="3.40.50.1100">
    <property type="match status" value="2"/>
</dbReference>
<dbReference type="Pfam" id="PF00291">
    <property type="entry name" value="PALP"/>
    <property type="match status" value="1"/>
</dbReference>
<protein>
    <submittedName>
        <fullName evidence="2">Pyridoxal phosphate-dependent enzyme, D-cysteine desulfhydrase family</fullName>
    </submittedName>
</protein>
<dbReference type="SUPFAM" id="SSF53686">
    <property type="entry name" value="Tryptophan synthase beta subunit-like PLP-dependent enzymes"/>
    <property type="match status" value="1"/>
</dbReference>
<evidence type="ECO:0000313" key="2">
    <source>
        <dbReference type="EMBL" id="AGI11249.1"/>
    </source>
</evidence>
<organism evidence="2 3">
    <name type="scientific">Pseudomonas phage LKO4</name>
    <dbReference type="NCBI Taxonomy" id="1308899"/>
    <lineage>
        <taxon>Viruses</taxon>
        <taxon>Duplodnaviria</taxon>
        <taxon>Heunggongvirae</taxon>
        <taxon>Uroviricota</taxon>
        <taxon>Caudoviricetes</taxon>
        <taxon>Mesyanzhinovviridae</taxon>
        <taxon>Rabinowitzvirinae</taxon>
        <taxon>Yuavirus</taxon>
        <taxon>Yuavirus LKO4</taxon>
        <taxon>Pseudomonas virus LKO4</taxon>
    </lineage>
</organism>
<feature type="domain" description="Tryptophan synthase beta chain-like PALP" evidence="1">
    <location>
        <begin position="4"/>
        <end position="186"/>
    </location>
</feature>
<evidence type="ECO:0000259" key="1">
    <source>
        <dbReference type="Pfam" id="PF00291"/>
    </source>
</evidence>
<dbReference type="InterPro" id="IPR001926">
    <property type="entry name" value="TrpB-like_PALP"/>
</dbReference>